<dbReference type="GO" id="GO:0005840">
    <property type="term" value="C:ribosome"/>
    <property type="evidence" value="ECO:0007669"/>
    <property type="project" value="UniProtKB-KW"/>
</dbReference>
<evidence type="ECO:0000256" key="1">
    <source>
        <dbReference type="ARBA" id="ARBA00022603"/>
    </source>
</evidence>
<dbReference type="GO" id="GO:0032259">
    <property type="term" value="P:methylation"/>
    <property type="evidence" value="ECO:0007669"/>
    <property type="project" value="UniProtKB-KW"/>
</dbReference>
<dbReference type="NCBIfam" id="TIGR03533">
    <property type="entry name" value="L3_gln_methyl"/>
    <property type="match status" value="1"/>
</dbReference>
<evidence type="ECO:0000256" key="5">
    <source>
        <dbReference type="SAM" id="MobiDB-lite"/>
    </source>
</evidence>
<dbReference type="Pfam" id="PF05175">
    <property type="entry name" value="MTS"/>
    <property type="match status" value="1"/>
</dbReference>
<comment type="function">
    <text evidence="4">Methylates ribosomal protein uL3 on a specific glutamine residue.</text>
</comment>
<protein>
    <recommendedName>
        <fullName evidence="4">Ribosomal protein uL3 glutamine methyltransferase</fullName>
        <shortName evidence="4">uL3 MTase</shortName>
        <ecNumber evidence="4">2.1.1.298</ecNumber>
    </recommendedName>
    <alternativeName>
        <fullName evidence="4">N5-glutamine methyltransferase PrmB</fullName>
    </alternativeName>
</protein>
<accession>A0A368U4C4</accession>
<feature type="domain" description="Methyltransferase small" evidence="6">
    <location>
        <begin position="182"/>
        <end position="308"/>
    </location>
</feature>
<dbReference type="InterPro" id="IPR004556">
    <property type="entry name" value="HemK-like"/>
</dbReference>
<evidence type="ECO:0000256" key="2">
    <source>
        <dbReference type="ARBA" id="ARBA00022679"/>
    </source>
</evidence>
<dbReference type="GO" id="GO:0003676">
    <property type="term" value="F:nucleic acid binding"/>
    <property type="evidence" value="ECO:0007669"/>
    <property type="project" value="InterPro"/>
</dbReference>
<dbReference type="InterPro" id="IPR029063">
    <property type="entry name" value="SAM-dependent_MTases_sf"/>
</dbReference>
<dbReference type="PANTHER" id="PTHR47806:SF1">
    <property type="entry name" value="RIBOSOMAL PROTEIN UL3 GLUTAMINE METHYLTRANSFERASE"/>
    <property type="match status" value="1"/>
</dbReference>
<reference evidence="7 8" key="1">
    <citation type="submission" date="2018-07" db="EMBL/GenBank/DDBJ databases">
        <title>Halomonas montanilacus sp. nov., isolated from Lake Pengyan on Tibetan Plateau.</title>
        <authorList>
            <person name="Lu H."/>
            <person name="Xing P."/>
            <person name="Wu Q."/>
        </authorList>
    </citation>
    <scope>NUCLEOTIDE SEQUENCE [LARGE SCALE GENOMIC DNA]</scope>
    <source>
        <strain evidence="7 8">PYC7W</strain>
    </source>
</reference>
<dbReference type="Gene3D" id="3.40.50.150">
    <property type="entry name" value="Vaccinia Virus protein VP39"/>
    <property type="match status" value="1"/>
</dbReference>
<keyword evidence="8" id="KW-1185">Reference proteome</keyword>
<dbReference type="OrthoDB" id="9800643at2"/>
<dbReference type="GO" id="GO:0005829">
    <property type="term" value="C:cytosol"/>
    <property type="evidence" value="ECO:0007669"/>
    <property type="project" value="TreeGrafter"/>
</dbReference>
<evidence type="ECO:0000256" key="3">
    <source>
        <dbReference type="ARBA" id="ARBA00022691"/>
    </source>
</evidence>
<keyword evidence="7" id="KW-0687">Ribonucleoprotein</keyword>
<sequence>MGRVRGAQYSGLSATVNRWPPRVQSTPCPPTDPTGTHVAESPSVSRSTLSLDDAAISADLVTLRDYLRWSASEFHLAGLFHGHGTDSPWDEAVTLVLGSLHLPWNVDPAVLDARLLPMERRRIVALVRERITTRRPLPYLLGEAFFAGFPFHVDERVLIPRSPIAELIESGFEAWFPGEPPARVLDLCAGSGCIGIATALHLPTCDVDLADISPEALAVAKQNIQRHDVGARVRAVLSDVFDGLGGQRYDLIASNPPYVDAHDLATMPSEFRHEPTLALEAGRDGLDIVRRILRQAREHLTEDGVLIVEVGNSDRHLESAFPEVPFLWLDFERGGQGVFALTAADLDAHAASFA</sequence>
<evidence type="ECO:0000313" key="7">
    <source>
        <dbReference type="EMBL" id="RCV91938.1"/>
    </source>
</evidence>
<evidence type="ECO:0000256" key="4">
    <source>
        <dbReference type="HAMAP-Rule" id="MF_02125"/>
    </source>
</evidence>
<proteinExistence type="inferred from homology"/>
<organism evidence="7 8">
    <name type="scientific">Billgrantia montanilacus</name>
    <dbReference type="NCBI Taxonomy" id="2282305"/>
    <lineage>
        <taxon>Bacteria</taxon>
        <taxon>Pseudomonadati</taxon>
        <taxon>Pseudomonadota</taxon>
        <taxon>Gammaproteobacteria</taxon>
        <taxon>Oceanospirillales</taxon>
        <taxon>Halomonadaceae</taxon>
        <taxon>Billgrantia</taxon>
    </lineage>
</organism>
<keyword evidence="7" id="KW-0689">Ribosomal protein</keyword>
<feature type="region of interest" description="Disordered" evidence="5">
    <location>
        <begin position="16"/>
        <end position="44"/>
    </location>
</feature>
<dbReference type="EC" id="2.1.1.298" evidence="4"/>
<dbReference type="AlphaFoldDB" id="A0A368U4C4"/>
<comment type="similarity">
    <text evidence="4">Belongs to the protein N5-glutamine methyltransferase family. PrmB subfamily.</text>
</comment>
<comment type="catalytic activity">
    <reaction evidence="4">
        <text>L-glutaminyl-[ribosomal protein uL3] + S-adenosyl-L-methionine = N(5)-methyl-L-glutaminyl-[ribosomal protein uL3] + S-adenosyl-L-homocysteine + H(+)</text>
        <dbReference type="Rhea" id="RHEA:45020"/>
        <dbReference type="Rhea" id="RHEA-COMP:11063"/>
        <dbReference type="Rhea" id="RHEA-COMP:11064"/>
        <dbReference type="ChEBI" id="CHEBI:15378"/>
        <dbReference type="ChEBI" id="CHEBI:30011"/>
        <dbReference type="ChEBI" id="CHEBI:57856"/>
        <dbReference type="ChEBI" id="CHEBI:59789"/>
        <dbReference type="ChEBI" id="CHEBI:61891"/>
        <dbReference type="EC" id="2.1.1.298"/>
    </reaction>
</comment>
<keyword evidence="2 4" id="KW-0808">Transferase</keyword>
<dbReference type="InterPro" id="IPR007848">
    <property type="entry name" value="Small_mtfrase_dom"/>
</dbReference>
<keyword evidence="1 4" id="KW-0489">Methyltransferase</keyword>
<comment type="caution">
    <text evidence="7">The sequence shown here is derived from an EMBL/GenBank/DDBJ whole genome shotgun (WGS) entry which is preliminary data.</text>
</comment>
<evidence type="ECO:0000259" key="6">
    <source>
        <dbReference type="Pfam" id="PF05175"/>
    </source>
</evidence>
<keyword evidence="3 4" id="KW-0949">S-adenosyl-L-methionine</keyword>
<dbReference type="HAMAP" id="MF_02125">
    <property type="entry name" value="L3_methyltr_PrmB"/>
    <property type="match status" value="1"/>
</dbReference>
<dbReference type="CDD" id="cd02440">
    <property type="entry name" value="AdoMet_MTases"/>
    <property type="match status" value="1"/>
</dbReference>
<name>A0A368U4C4_9GAMM</name>
<dbReference type="InterPro" id="IPR002052">
    <property type="entry name" value="DNA_methylase_N6_adenine_CS"/>
</dbReference>
<dbReference type="InterPro" id="IPR017127">
    <property type="entry name" value="Ribosome_uL3_MTase"/>
</dbReference>
<dbReference type="PIRSF" id="PIRSF037167">
    <property type="entry name" value="Mtase_YfcB_prd"/>
    <property type="match status" value="1"/>
</dbReference>
<dbReference type="NCBIfam" id="TIGR00536">
    <property type="entry name" value="hemK_fam"/>
    <property type="match status" value="1"/>
</dbReference>
<dbReference type="PANTHER" id="PTHR47806">
    <property type="entry name" value="50S RIBOSOMAL PROTEIN L3 GLUTAMINE METHYLTRANSFERASE"/>
    <property type="match status" value="1"/>
</dbReference>
<dbReference type="SUPFAM" id="SSF53335">
    <property type="entry name" value="S-adenosyl-L-methionine-dependent methyltransferases"/>
    <property type="match status" value="1"/>
</dbReference>
<gene>
    <name evidence="4" type="primary">prmB</name>
    <name evidence="7" type="ORF">DU505_02405</name>
</gene>
<dbReference type="PROSITE" id="PS00092">
    <property type="entry name" value="N6_MTASE"/>
    <property type="match status" value="1"/>
</dbReference>
<dbReference type="Proteomes" id="UP000252405">
    <property type="component" value="Unassembled WGS sequence"/>
</dbReference>
<dbReference type="EMBL" id="QPII01000001">
    <property type="protein sequence ID" value="RCV91938.1"/>
    <property type="molecule type" value="Genomic_DNA"/>
</dbReference>
<dbReference type="GO" id="GO:0036009">
    <property type="term" value="F:protein-glutamine N-methyltransferase activity"/>
    <property type="evidence" value="ECO:0007669"/>
    <property type="project" value="UniProtKB-UniRule"/>
</dbReference>
<evidence type="ECO:0000313" key="8">
    <source>
        <dbReference type="Proteomes" id="UP000252405"/>
    </source>
</evidence>